<dbReference type="AlphaFoldDB" id="A0A161K377"/>
<dbReference type="Proteomes" id="UP000215027">
    <property type="component" value="Chromosome I"/>
</dbReference>
<dbReference type="EMBL" id="LN890655">
    <property type="protein sequence ID" value="CUS03997.2"/>
    <property type="molecule type" value="Genomic_DNA"/>
</dbReference>
<dbReference type="RefSeq" id="WP_095043403.1">
    <property type="nucleotide sequence ID" value="NZ_LN890655.1"/>
</dbReference>
<dbReference type="Pfam" id="PF01402">
    <property type="entry name" value="RHH_1"/>
    <property type="match status" value="1"/>
</dbReference>
<sequence length="84" mass="9999">MVLKTIQVTLDEGLLEQVDELVAELDTTRSAFIRELLERELWARRWRELERQDAEGYRLLPPDDEEVEAWLGIQDWGDEWNTAK</sequence>
<dbReference type="GO" id="GO:0006355">
    <property type="term" value="P:regulation of DNA-templated transcription"/>
    <property type="evidence" value="ECO:0007669"/>
    <property type="project" value="InterPro"/>
</dbReference>
<gene>
    <name evidence="2" type="ORF">CFX0092_A2119</name>
</gene>
<dbReference type="SUPFAM" id="SSF47598">
    <property type="entry name" value="Ribbon-helix-helix"/>
    <property type="match status" value="1"/>
</dbReference>
<evidence type="ECO:0000313" key="2">
    <source>
        <dbReference type="EMBL" id="CUS03997.2"/>
    </source>
</evidence>
<protein>
    <recommendedName>
        <fullName evidence="1">Ribbon-helix-helix protein CopG domain-containing protein</fullName>
    </recommendedName>
</protein>
<dbReference type="KEGG" id="pbf:CFX0092_A2119"/>
<dbReference type="InterPro" id="IPR002145">
    <property type="entry name" value="CopG"/>
</dbReference>
<evidence type="ECO:0000259" key="1">
    <source>
        <dbReference type="Pfam" id="PF01402"/>
    </source>
</evidence>
<dbReference type="Gene3D" id="1.10.1220.10">
    <property type="entry name" value="Met repressor-like"/>
    <property type="match status" value="1"/>
</dbReference>
<dbReference type="CDD" id="cd22231">
    <property type="entry name" value="RHH_NikR_HicB-like"/>
    <property type="match status" value="1"/>
</dbReference>
<accession>A0A161K377</accession>
<evidence type="ECO:0000313" key="3">
    <source>
        <dbReference type="Proteomes" id="UP000215027"/>
    </source>
</evidence>
<proteinExistence type="predicted"/>
<reference evidence="2" key="1">
    <citation type="submission" date="2016-01" db="EMBL/GenBank/DDBJ databases">
        <authorList>
            <person name="Mcilroy J.S."/>
            <person name="Karst M S."/>
            <person name="Albertsen M."/>
        </authorList>
    </citation>
    <scope>NUCLEOTIDE SEQUENCE</scope>
    <source>
        <strain evidence="2">Cfx-K</strain>
    </source>
</reference>
<organism evidence="2 3">
    <name type="scientific">Candidatus Promineifilum breve</name>
    <dbReference type="NCBI Taxonomy" id="1806508"/>
    <lineage>
        <taxon>Bacteria</taxon>
        <taxon>Bacillati</taxon>
        <taxon>Chloroflexota</taxon>
        <taxon>Ardenticatenia</taxon>
        <taxon>Candidatus Promineifilales</taxon>
        <taxon>Candidatus Promineifilaceae</taxon>
        <taxon>Candidatus Promineifilum</taxon>
    </lineage>
</organism>
<keyword evidence="3" id="KW-1185">Reference proteome</keyword>
<name>A0A161K377_9CHLR</name>
<dbReference type="InterPro" id="IPR010985">
    <property type="entry name" value="Ribbon_hlx_hlx"/>
</dbReference>
<dbReference type="InterPro" id="IPR013321">
    <property type="entry name" value="Arc_rbn_hlx_hlx"/>
</dbReference>
<feature type="domain" description="Ribbon-helix-helix protein CopG" evidence="1">
    <location>
        <begin position="4"/>
        <end position="41"/>
    </location>
</feature>